<keyword evidence="3" id="KW-1185">Reference proteome</keyword>
<sequence>MLLLPAVLLVTALLLDERAIAVVVDRDLADTSGDHVNLAARASTAAPSASPSIYSGIDTATIASAASSYASSLIAASSVAVYAQPSEPVTQFIALGDSFTAGVGSNGNPDYNSGYGDCSRYDKAYPYQLQNLDAWEEFNGGVTPVINFGACTGAKMRDLVDRQLNLGDGTWRDVPYHDFGRPQLAVMTISGNDVGFTKILDASDCQTTLNDVQTQIASEQFELDLIDTLSRVALRGRTAAGATPPNSFQVYISGYVPFWNDVDMGCDEISWSIYPWREAKLTTTLRKQMNDLVDDLNTMIQTVANGLHDLLGTVYVDGISDSYIGHRFCEPAPPDYLQSPVVAARDRSGSGDFNEIYFRLNASIATDAANQYCTELVSNKTVLRSGNSGPEPYIVHQAGENGTDLILSVLYDEAACPTDHSNTTLDFSTFTSAACNFNFIYPFTLECVQDSTWGDYNANYTLMGGVFMDSCALWVVQGVVAEDYSLVIPSSMTSIPTFSAPPAATSTVT</sequence>
<feature type="chain" id="PRO_5034626197" description="SGNH hydrolase-type esterase domain-containing protein" evidence="1">
    <location>
        <begin position="22"/>
        <end position="509"/>
    </location>
</feature>
<dbReference type="GO" id="GO:0006629">
    <property type="term" value="P:lipid metabolic process"/>
    <property type="evidence" value="ECO:0007669"/>
    <property type="project" value="TreeGrafter"/>
</dbReference>
<evidence type="ECO:0000256" key="1">
    <source>
        <dbReference type="SAM" id="SignalP"/>
    </source>
</evidence>
<dbReference type="InterPro" id="IPR036514">
    <property type="entry name" value="SGNH_hydro_sf"/>
</dbReference>
<evidence type="ECO:0000313" key="2">
    <source>
        <dbReference type="EMBL" id="KAF4632520.1"/>
    </source>
</evidence>
<dbReference type="Proteomes" id="UP000566819">
    <property type="component" value="Unassembled WGS sequence"/>
</dbReference>
<dbReference type="SUPFAM" id="SSF52266">
    <property type="entry name" value="SGNH hydrolase"/>
    <property type="match status" value="1"/>
</dbReference>
<dbReference type="InterPro" id="IPR037460">
    <property type="entry name" value="SEST-like"/>
</dbReference>
<dbReference type="OrthoDB" id="1896086at2759"/>
<reference evidence="2 3" key="1">
    <citation type="submission" date="2020-03" db="EMBL/GenBank/DDBJ databases">
        <title>Draft Genome Sequence of Cudoniella acicularis.</title>
        <authorList>
            <person name="Buettner E."/>
            <person name="Kellner H."/>
        </authorList>
    </citation>
    <scope>NUCLEOTIDE SEQUENCE [LARGE SCALE GENOMIC DNA]</scope>
    <source>
        <strain evidence="2 3">DSM 108380</strain>
    </source>
</reference>
<comment type="caution">
    <text evidence="2">The sequence shown here is derived from an EMBL/GenBank/DDBJ whole genome shotgun (WGS) entry which is preliminary data.</text>
</comment>
<dbReference type="PANTHER" id="PTHR37981">
    <property type="entry name" value="LIPASE 2"/>
    <property type="match status" value="1"/>
</dbReference>
<evidence type="ECO:0008006" key="4">
    <source>
        <dbReference type="Google" id="ProtNLM"/>
    </source>
</evidence>
<dbReference type="EMBL" id="JAAMPI010000340">
    <property type="protein sequence ID" value="KAF4632520.1"/>
    <property type="molecule type" value="Genomic_DNA"/>
</dbReference>
<dbReference type="PANTHER" id="PTHR37981:SF1">
    <property type="entry name" value="SGNH HYDROLASE-TYPE ESTERASE DOMAIN-CONTAINING PROTEIN"/>
    <property type="match status" value="1"/>
</dbReference>
<dbReference type="AlphaFoldDB" id="A0A8H4W5K1"/>
<dbReference type="GO" id="GO:0016788">
    <property type="term" value="F:hydrolase activity, acting on ester bonds"/>
    <property type="evidence" value="ECO:0007669"/>
    <property type="project" value="InterPro"/>
</dbReference>
<feature type="signal peptide" evidence="1">
    <location>
        <begin position="1"/>
        <end position="21"/>
    </location>
</feature>
<organism evidence="2 3">
    <name type="scientific">Cudoniella acicularis</name>
    <dbReference type="NCBI Taxonomy" id="354080"/>
    <lineage>
        <taxon>Eukaryota</taxon>
        <taxon>Fungi</taxon>
        <taxon>Dikarya</taxon>
        <taxon>Ascomycota</taxon>
        <taxon>Pezizomycotina</taxon>
        <taxon>Leotiomycetes</taxon>
        <taxon>Helotiales</taxon>
        <taxon>Tricladiaceae</taxon>
        <taxon>Cudoniella</taxon>
    </lineage>
</organism>
<name>A0A8H4W5K1_9HELO</name>
<gene>
    <name evidence="2" type="ORF">G7Y89_g5607</name>
</gene>
<evidence type="ECO:0000313" key="3">
    <source>
        <dbReference type="Proteomes" id="UP000566819"/>
    </source>
</evidence>
<keyword evidence="1" id="KW-0732">Signal</keyword>
<protein>
    <recommendedName>
        <fullName evidence="4">SGNH hydrolase-type esterase domain-containing protein</fullName>
    </recommendedName>
</protein>
<proteinExistence type="predicted"/>
<accession>A0A8H4W5K1</accession>
<dbReference type="Gene3D" id="3.40.50.1110">
    <property type="entry name" value="SGNH hydrolase"/>
    <property type="match status" value="1"/>
</dbReference>